<dbReference type="PROSITE" id="PS00227">
    <property type="entry name" value="TUBULIN"/>
    <property type="match status" value="1"/>
</dbReference>
<feature type="transmembrane region" description="Helical" evidence="14">
    <location>
        <begin position="117"/>
        <end position="138"/>
    </location>
</feature>
<evidence type="ECO:0000256" key="13">
    <source>
        <dbReference type="SAM" id="MobiDB-lite"/>
    </source>
</evidence>
<keyword evidence="8" id="KW-0547">Nucleotide-binding</keyword>
<accession>A0ABM5EUS0</accession>
<evidence type="ECO:0000256" key="10">
    <source>
        <dbReference type="ARBA" id="ARBA00023134"/>
    </source>
</evidence>
<dbReference type="GeneID" id="110076339"/>
<dbReference type="Gene3D" id="3.30.1330.20">
    <property type="entry name" value="Tubulin/FtsZ, C-terminal domain"/>
    <property type="match status" value="1"/>
</dbReference>
<dbReference type="InterPro" id="IPR018316">
    <property type="entry name" value="Tubulin/FtsZ_2-layer-sand-dom"/>
</dbReference>
<evidence type="ECO:0000256" key="6">
    <source>
        <dbReference type="ARBA" id="ARBA00022692"/>
    </source>
</evidence>
<evidence type="ECO:0000256" key="5">
    <source>
        <dbReference type="ARBA" id="ARBA00022490"/>
    </source>
</evidence>
<evidence type="ECO:0000256" key="3">
    <source>
        <dbReference type="ARBA" id="ARBA00004370"/>
    </source>
</evidence>
<comment type="cofactor">
    <cofactor evidence="1">
        <name>Mg(2+)</name>
        <dbReference type="ChEBI" id="CHEBI:18420"/>
    </cofactor>
</comment>
<keyword evidence="16" id="KW-1185">Reference proteome</keyword>
<feature type="transmembrane region" description="Helical" evidence="14">
    <location>
        <begin position="232"/>
        <end position="261"/>
    </location>
</feature>
<dbReference type="PROSITE" id="PS00237">
    <property type="entry name" value="G_PROTEIN_RECEP_F1_1"/>
    <property type="match status" value="1"/>
</dbReference>
<evidence type="ECO:0000256" key="14">
    <source>
        <dbReference type="SAM" id="Phobius"/>
    </source>
</evidence>
<feature type="transmembrane region" description="Helical" evidence="14">
    <location>
        <begin position="184"/>
        <end position="211"/>
    </location>
</feature>
<evidence type="ECO:0000256" key="2">
    <source>
        <dbReference type="ARBA" id="ARBA00004245"/>
    </source>
</evidence>
<dbReference type="SMART" id="SM00864">
    <property type="entry name" value="Tubulin"/>
    <property type="match status" value="1"/>
</dbReference>
<dbReference type="InterPro" id="IPR023123">
    <property type="entry name" value="Tubulin_C"/>
</dbReference>
<comment type="similarity">
    <text evidence="4">Belongs to the tubulin family.</text>
</comment>
<evidence type="ECO:0000259" key="15">
    <source>
        <dbReference type="PROSITE" id="PS50262"/>
    </source>
</evidence>
<name>A0ABM5EUS0_9SAUR</name>
<dbReference type="RefSeq" id="XP_072836899.1">
    <property type="nucleotide sequence ID" value="XM_072980798.1"/>
</dbReference>
<protein>
    <submittedName>
        <fullName evidence="17">Tubulin beta-3 chain</fullName>
    </submittedName>
</protein>
<sequence length="810" mass="90737">MTMPSALRLTPDFSNATTDAPVSNKTNVTFCGSQPVVIPNELFLTLGAVSFVENMVVVAAIFKNQNLHSPMYYFICCLAVSDMLVSISNVVETIFMLLLEHGMLVMDSSSVRKMDNIMDMLICSSLMSSLSFLGVIAVDRYITIFYALRYHNIMTFQRAIVIIVAVWVVSTISSTIFIAYDSTTVILCLVVFFLSMVILLVALYIHMFTLAHRHARKISSLQRKQSAMQFTSMKGAITLSILFGVFFVCWGPFFLHLILIITCPGQPACTCYFSYFSLYLILVICNSVVDPIIYAFRSQELRKTLKEVVMCFCHRPGPAAPIKPAGSRPDASARLCRRRPTCPPTLPARHRPRSARRRPSMREIVHIQAGQCGNQIGAKFWEVISDEHGIDPSGNYVGDSDLQLERISVYYNEASSHKYVPRAILVDLEPGTMDSVRSGAFGHLFRPDNFIFGQSGAGNNWAKGHYTEGAELVDSVLDVVRKECENCDCLQGFQLTHSLGGGTGSGMGTLLISKVREEYPDRIMNTFSVVPSPKVSDTVVEPYNATLSIHQLVENTDETYCIDNEALYDICFRTLKLATPTYGDLNHLVSATMSGVTTSLRFPGQLNADLRKLAVNMVPFPRLHFFMPGFAPLTARGSQQYRALTVPELTQQMFDAKNMMAACDPRHGRYLTVATVFRGRMSMKEVDEQMLAIQSKNSSYFVEWIPNNVKVAVCDIPPRGLKMSSTFIGNSTAIQELFKRISEQFTAMFRRKAFLHWYTGEGMDEMEFTEAESNMNDLVSEYQQYQDATAEEEGEMYEDDEEESEAQGAK</sequence>
<dbReference type="InterPro" id="IPR036525">
    <property type="entry name" value="Tubulin/FtsZ_GTPase_sf"/>
</dbReference>
<evidence type="ECO:0000256" key="12">
    <source>
        <dbReference type="ARBA" id="ARBA00023212"/>
    </source>
</evidence>
<feature type="compositionally biased region" description="Acidic residues" evidence="13">
    <location>
        <begin position="789"/>
        <end position="810"/>
    </location>
</feature>
<dbReference type="CDD" id="cd02187">
    <property type="entry name" value="beta_tubulin"/>
    <property type="match status" value="1"/>
</dbReference>
<evidence type="ECO:0000256" key="8">
    <source>
        <dbReference type="ARBA" id="ARBA00022741"/>
    </source>
</evidence>
<dbReference type="InterPro" id="IPR002453">
    <property type="entry name" value="Beta_tubulin"/>
</dbReference>
<dbReference type="Gene3D" id="1.10.287.600">
    <property type="entry name" value="Helix hairpin bin"/>
    <property type="match status" value="1"/>
</dbReference>
<dbReference type="SUPFAM" id="SSF81321">
    <property type="entry name" value="Family A G protein-coupled receptor-like"/>
    <property type="match status" value="1"/>
</dbReference>
<dbReference type="PANTHER" id="PTHR11588">
    <property type="entry name" value="TUBULIN"/>
    <property type="match status" value="1"/>
</dbReference>
<keyword evidence="10" id="KW-0342">GTP-binding</keyword>
<keyword evidence="9 14" id="KW-1133">Transmembrane helix</keyword>
<dbReference type="Pfam" id="PF00091">
    <property type="entry name" value="Tubulin"/>
    <property type="match status" value="1"/>
</dbReference>
<feature type="region of interest" description="Disordered" evidence="13">
    <location>
        <begin position="785"/>
        <end position="810"/>
    </location>
</feature>
<dbReference type="Gene3D" id="3.40.50.1440">
    <property type="entry name" value="Tubulin/FtsZ, GTPase domain"/>
    <property type="match status" value="1"/>
</dbReference>
<dbReference type="PRINTS" id="PR01163">
    <property type="entry name" value="BETATUBULIN"/>
</dbReference>
<evidence type="ECO:0000256" key="1">
    <source>
        <dbReference type="ARBA" id="ARBA00001946"/>
    </source>
</evidence>
<evidence type="ECO:0000256" key="7">
    <source>
        <dbReference type="ARBA" id="ARBA00022701"/>
    </source>
</evidence>
<feature type="domain" description="G-protein coupled receptors family 1 profile" evidence="15">
    <location>
        <begin position="53"/>
        <end position="294"/>
    </location>
</feature>
<evidence type="ECO:0000313" key="16">
    <source>
        <dbReference type="Proteomes" id="UP001652642"/>
    </source>
</evidence>
<reference evidence="17" key="1">
    <citation type="submission" date="2025-08" db="UniProtKB">
        <authorList>
            <consortium name="RefSeq"/>
        </authorList>
    </citation>
    <scope>IDENTIFICATION</scope>
</reference>
<evidence type="ECO:0000313" key="17">
    <source>
        <dbReference type="RefSeq" id="XP_072836899.1"/>
    </source>
</evidence>
<dbReference type="InterPro" id="IPR000276">
    <property type="entry name" value="GPCR_Rhodpsn"/>
</dbReference>
<dbReference type="Pfam" id="PF03953">
    <property type="entry name" value="Tubulin_C"/>
    <property type="match status" value="1"/>
</dbReference>
<proteinExistence type="inferred from homology"/>
<comment type="subcellular location">
    <subcellularLocation>
        <location evidence="2">Cytoplasm</location>
        <location evidence="2">Cytoskeleton</location>
    </subcellularLocation>
    <subcellularLocation>
        <location evidence="3">Membrane</location>
    </subcellularLocation>
</comment>
<dbReference type="InterPro" id="IPR017452">
    <property type="entry name" value="GPCR_Rhodpsn_7TM"/>
</dbReference>
<keyword evidence="7" id="KW-0493">Microtubule</keyword>
<dbReference type="SMART" id="SM01381">
    <property type="entry name" value="7TM_GPCR_Srsx"/>
    <property type="match status" value="1"/>
</dbReference>
<evidence type="ECO:0000256" key="11">
    <source>
        <dbReference type="ARBA" id="ARBA00023136"/>
    </source>
</evidence>
<keyword evidence="11 14" id="KW-0472">Membrane</keyword>
<dbReference type="InterPro" id="IPR003008">
    <property type="entry name" value="Tubulin_FtsZ_GTPase"/>
</dbReference>
<feature type="transmembrane region" description="Helical" evidence="14">
    <location>
        <begin position="273"/>
        <end position="296"/>
    </location>
</feature>
<gene>
    <name evidence="17" type="primary">TUBB3</name>
</gene>
<dbReference type="SUPFAM" id="SSF52490">
    <property type="entry name" value="Tubulin nucleotide-binding domain-like"/>
    <property type="match status" value="1"/>
</dbReference>
<dbReference type="Gene3D" id="1.20.1070.10">
    <property type="entry name" value="Rhodopsin 7-helix transmembrane proteins"/>
    <property type="match status" value="1"/>
</dbReference>
<feature type="transmembrane region" description="Helical" evidence="14">
    <location>
        <begin position="159"/>
        <end position="178"/>
    </location>
</feature>
<dbReference type="SUPFAM" id="SSF55307">
    <property type="entry name" value="Tubulin C-terminal domain-like"/>
    <property type="match status" value="1"/>
</dbReference>
<dbReference type="Pfam" id="PF00001">
    <property type="entry name" value="7tm_1"/>
    <property type="match status" value="1"/>
</dbReference>
<keyword evidence="12" id="KW-0206">Cytoskeleton</keyword>
<dbReference type="SMART" id="SM00865">
    <property type="entry name" value="Tubulin_C"/>
    <property type="match status" value="1"/>
</dbReference>
<organism evidence="16 17">
    <name type="scientific">Pogona vitticeps</name>
    <name type="common">central bearded dragon</name>
    <dbReference type="NCBI Taxonomy" id="103695"/>
    <lineage>
        <taxon>Eukaryota</taxon>
        <taxon>Metazoa</taxon>
        <taxon>Chordata</taxon>
        <taxon>Craniata</taxon>
        <taxon>Vertebrata</taxon>
        <taxon>Euteleostomi</taxon>
        <taxon>Lepidosauria</taxon>
        <taxon>Squamata</taxon>
        <taxon>Bifurcata</taxon>
        <taxon>Unidentata</taxon>
        <taxon>Episquamata</taxon>
        <taxon>Toxicofera</taxon>
        <taxon>Iguania</taxon>
        <taxon>Acrodonta</taxon>
        <taxon>Agamidae</taxon>
        <taxon>Amphibolurinae</taxon>
        <taxon>Pogona</taxon>
    </lineage>
</organism>
<dbReference type="PRINTS" id="PR01161">
    <property type="entry name" value="TUBULIN"/>
</dbReference>
<keyword evidence="5" id="KW-0963">Cytoplasm</keyword>
<dbReference type="Proteomes" id="UP001652642">
    <property type="component" value="Chromosome 10"/>
</dbReference>
<evidence type="ECO:0000256" key="4">
    <source>
        <dbReference type="ARBA" id="ARBA00009636"/>
    </source>
</evidence>
<dbReference type="PROSITE" id="PS50262">
    <property type="entry name" value="G_PROTEIN_RECEP_F1_2"/>
    <property type="match status" value="1"/>
</dbReference>
<dbReference type="InterPro" id="IPR037103">
    <property type="entry name" value="Tubulin/FtsZ-like_C"/>
</dbReference>
<evidence type="ECO:0000256" key="9">
    <source>
        <dbReference type="ARBA" id="ARBA00022989"/>
    </source>
</evidence>
<dbReference type="InterPro" id="IPR000217">
    <property type="entry name" value="Tubulin"/>
</dbReference>
<keyword evidence="6 14" id="KW-0812">Transmembrane</keyword>
<dbReference type="InterPro" id="IPR017975">
    <property type="entry name" value="Tubulin_CS"/>
</dbReference>
<dbReference type="InterPro" id="IPR008280">
    <property type="entry name" value="Tub_FtsZ_C"/>
</dbReference>